<feature type="transmembrane region" description="Helical" evidence="10">
    <location>
        <begin position="20"/>
        <end position="38"/>
    </location>
</feature>
<keyword evidence="4 10" id="KW-0812">Transmembrane</keyword>
<gene>
    <name evidence="11" type="ORF">LTRI10_LOCUS2722</name>
</gene>
<keyword evidence="12" id="KW-1185">Reference proteome</keyword>
<evidence type="ECO:0000256" key="2">
    <source>
        <dbReference type="ARBA" id="ARBA00005245"/>
    </source>
</evidence>
<dbReference type="EMBL" id="OZ034813">
    <property type="protein sequence ID" value="CAL1354940.1"/>
    <property type="molecule type" value="Genomic_DNA"/>
</dbReference>
<evidence type="ECO:0000256" key="9">
    <source>
        <dbReference type="SAM" id="MobiDB-lite"/>
    </source>
</evidence>
<feature type="transmembrane region" description="Helical" evidence="10">
    <location>
        <begin position="58"/>
        <end position="80"/>
    </location>
</feature>
<organism evidence="11 12">
    <name type="scientific">Linum trigynum</name>
    <dbReference type="NCBI Taxonomy" id="586398"/>
    <lineage>
        <taxon>Eukaryota</taxon>
        <taxon>Viridiplantae</taxon>
        <taxon>Streptophyta</taxon>
        <taxon>Embryophyta</taxon>
        <taxon>Tracheophyta</taxon>
        <taxon>Spermatophyta</taxon>
        <taxon>Magnoliopsida</taxon>
        <taxon>eudicotyledons</taxon>
        <taxon>Gunneridae</taxon>
        <taxon>Pentapetalae</taxon>
        <taxon>rosids</taxon>
        <taxon>fabids</taxon>
        <taxon>Malpighiales</taxon>
        <taxon>Linaceae</taxon>
        <taxon>Linum</taxon>
    </lineage>
</organism>
<evidence type="ECO:0000256" key="8">
    <source>
        <dbReference type="ARBA" id="ARBA00045204"/>
    </source>
</evidence>
<comment type="function">
    <text evidence="8">Component of the signal peptidase complex (SPC) which catalyzes the cleavage of N-terminal signal sequences from nascent proteins as they are translocated into the lumen of the endoplasmic reticulum. Dispensable for SPC enzymatic activity.</text>
</comment>
<accession>A0AAV2CEK8</accession>
<evidence type="ECO:0000256" key="10">
    <source>
        <dbReference type="SAM" id="Phobius"/>
    </source>
</evidence>
<feature type="transmembrane region" description="Helical" evidence="10">
    <location>
        <begin position="100"/>
        <end position="119"/>
    </location>
</feature>
<keyword evidence="5" id="KW-0256">Endoplasmic reticulum</keyword>
<comment type="subcellular location">
    <subcellularLocation>
        <location evidence="1">Endoplasmic reticulum membrane</location>
        <topology evidence="1">Multi-pass membrane protein</topology>
    </subcellularLocation>
</comment>
<evidence type="ECO:0000256" key="4">
    <source>
        <dbReference type="ARBA" id="ARBA00022692"/>
    </source>
</evidence>
<keyword evidence="7 10" id="KW-0472">Membrane</keyword>
<evidence type="ECO:0000256" key="7">
    <source>
        <dbReference type="ARBA" id="ARBA00023136"/>
    </source>
</evidence>
<evidence type="ECO:0000256" key="1">
    <source>
        <dbReference type="ARBA" id="ARBA00004477"/>
    </source>
</evidence>
<dbReference type="PANTHER" id="PTHR13202:SF0">
    <property type="entry name" value="SIGNAL PEPTIDASE COMPLEX SUBUNIT 1"/>
    <property type="match status" value="1"/>
</dbReference>
<sequence>MGLRPTKNSNLTGHDPTFSVQISRIFPNYLFICFYFLWAKGRRLEESKTIPGLGPRLVFPISSLSLIAAAVAHISSTAAADLFSSFTTMDWQGQKVAEHLMQLMLLASAVMAFLTGYIMGSFQTMMLIYAGGIALTALIVVPNWPGFNRHPLRWLDPLEADKHPKPPPQPVASKKNKSKK</sequence>
<dbReference type="GO" id="GO:0005787">
    <property type="term" value="C:signal peptidase complex"/>
    <property type="evidence" value="ECO:0007669"/>
    <property type="project" value="InterPro"/>
</dbReference>
<dbReference type="AlphaFoldDB" id="A0AAV2CEK8"/>
<evidence type="ECO:0000256" key="6">
    <source>
        <dbReference type="ARBA" id="ARBA00022989"/>
    </source>
</evidence>
<dbReference type="PANTHER" id="PTHR13202">
    <property type="entry name" value="MICROSOMAL SIGNAL PEPTIDASE 12 KDA SUBUNIT"/>
    <property type="match status" value="1"/>
</dbReference>
<evidence type="ECO:0000313" key="12">
    <source>
        <dbReference type="Proteomes" id="UP001497516"/>
    </source>
</evidence>
<evidence type="ECO:0000256" key="3">
    <source>
        <dbReference type="ARBA" id="ARBA00017059"/>
    </source>
</evidence>
<proteinExistence type="inferred from homology"/>
<comment type="similarity">
    <text evidence="2">Belongs to the SPCS1 family.</text>
</comment>
<evidence type="ECO:0000313" key="11">
    <source>
        <dbReference type="EMBL" id="CAL1354940.1"/>
    </source>
</evidence>
<protein>
    <recommendedName>
        <fullName evidence="3">Signal peptidase complex subunit 1</fullName>
    </recommendedName>
</protein>
<dbReference type="GO" id="GO:0006465">
    <property type="term" value="P:signal peptide processing"/>
    <property type="evidence" value="ECO:0007669"/>
    <property type="project" value="InterPro"/>
</dbReference>
<evidence type="ECO:0000256" key="5">
    <source>
        <dbReference type="ARBA" id="ARBA00022824"/>
    </source>
</evidence>
<keyword evidence="6 10" id="KW-1133">Transmembrane helix</keyword>
<name>A0AAV2CEK8_9ROSI</name>
<dbReference type="Proteomes" id="UP001497516">
    <property type="component" value="Chromosome 1"/>
</dbReference>
<feature type="transmembrane region" description="Helical" evidence="10">
    <location>
        <begin position="126"/>
        <end position="144"/>
    </location>
</feature>
<dbReference type="InterPro" id="IPR009542">
    <property type="entry name" value="Spc1/SPCS1"/>
</dbReference>
<dbReference type="Pfam" id="PF06645">
    <property type="entry name" value="SPC12"/>
    <property type="match status" value="1"/>
</dbReference>
<dbReference type="GO" id="GO:0045047">
    <property type="term" value="P:protein targeting to ER"/>
    <property type="evidence" value="ECO:0007669"/>
    <property type="project" value="TreeGrafter"/>
</dbReference>
<feature type="region of interest" description="Disordered" evidence="9">
    <location>
        <begin position="158"/>
        <end position="180"/>
    </location>
</feature>
<reference evidence="11 12" key="1">
    <citation type="submission" date="2024-04" db="EMBL/GenBank/DDBJ databases">
        <authorList>
            <person name="Fracassetti M."/>
        </authorList>
    </citation>
    <scope>NUCLEOTIDE SEQUENCE [LARGE SCALE GENOMIC DNA]</scope>
</reference>